<evidence type="ECO:0000256" key="1">
    <source>
        <dbReference type="SAM" id="MobiDB-lite"/>
    </source>
</evidence>
<protein>
    <submittedName>
        <fullName evidence="2">Uncharacterized protein</fullName>
    </submittedName>
</protein>
<feature type="region of interest" description="Disordered" evidence="1">
    <location>
        <begin position="15"/>
        <end position="48"/>
    </location>
</feature>
<keyword evidence="3" id="KW-1185">Reference proteome</keyword>
<evidence type="ECO:0000313" key="2">
    <source>
        <dbReference type="EMBL" id="KXX72813.1"/>
    </source>
</evidence>
<feature type="compositionally biased region" description="Basic and acidic residues" evidence="1">
    <location>
        <begin position="35"/>
        <end position="48"/>
    </location>
</feature>
<dbReference type="VEuPathDB" id="FungiDB:MMYC01_210680"/>
<organism evidence="2 3">
    <name type="scientific">Madurella mycetomatis</name>
    <dbReference type="NCBI Taxonomy" id="100816"/>
    <lineage>
        <taxon>Eukaryota</taxon>
        <taxon>Fungi</taxon>
        <taxon>Dikarya</taxon>
        <taxon>Ascomycota</taxon>
        <taxon>Pezizomycotina</taxon>
        <taxon>Sordariomycetes</taxon>
        <taxon>Sordariomycetidae</taxon>
        <taxon>Sordariales</taxon>
        <taxon>Sordariales incertae sedis</taxon>
        <taxon>Madurella</taxon>
    </lineage>
</organism>
<accession>A0A175VN46</accession>
<sequence>MTDTEDGFRAFERILEEAAESARSSPEDSDGTEDSYGRDETPFPSRDPRQLTARYKAEWVAAQEVLRSLEPPIACDVDSDDGSLVIRSSRTDLLRVHLQLANRWAEAPSYTDLKSGLSRVLEYIHLRLGAAIRAREEAAISFKMLVELIQPGSVVYYRHRTLLGNATYEVCARVLSTSLEDSDAADNITLIPFHAFPDDEQAAIISRLTRRLETYREINKGKDTLWAYDGPISVERRAGFTRALLKRPDDFGNWH</sequence>
<evidence type="ECO:0000313" key="3">
    <source>
        <dbReference type="Proteomes" id="UP000078237"/>
    </source>
</evidence>
<reference evidence="2 3" key="1">
    <citation type="journal article" date="2016" name="Genome Announc.">
        <title>Genome Sequence of Madurella mycetomatis mm55, Isolated from a Human Mycetoma Case in Sudan.</title>
        <authorList>
            <person name="Smit S."/>
            <person name="Derks M.F."/>
            <person name="Bervoets S."/>
            <person name="Fahal A."/>
            <person name="van Leeuwen W."/>
            <person name="van Belkum A."/>
            <person name="van de Sande W.W."/>
        </authorList>
    </citation>
    <scope>NUCLEOTIDE SEQUENCE [LARGE SCALE GENOMIC DNA]</scope>
    <source>
        <strain evidence="3">mm55</strain>
    </source>
</reference>
<gene>
    <name evidence="2" type="ORF">MMYC01_210680</name>
</gene>
<comment type="caution">
    <text evidence="2">The sequence shown here is derived from an EMBL/GenBank/DDBJ whole genome shotgun (WGS) entry which is preliminary data.</text>
</comment>
<dbReference type="Proteomes" id="UP000078237">
    <property type="component" value="Unassembled WGS sequence"/>
</dbReference>
<dbReference type="AlphaFoldDB" id="A0A175VN46"/>
<proteinExistence type="predicted"/>
<name>A0A175VN46_9PEZI</name>
<dbReference type="EMBL" id="LCTW02000665">
    <property type="protein sequence ID" value="KXX72813.1"/>
    <property type="molecule type" value="Genomic_DNA"/>
</dbReference>
<feature type="non-terminal residue" evidence="2">
    <location>
        <position position="255"/>
    </location>
</feature>